<reference evidence="1 2" key="1">
    <citation type="journal article" date="2015" name="Int. J. Syst. Evol. Microbiol.">
        <title>Youhaiella tibetensis gen. nov., sp. nov., isolated from subsurface sediment.</title>
        <authorList>
            <person name="Wang Y.X."/>
            <person name="Huang F.Q."/>
            <person name="Nogi Y."/>
            <person name="Pang S.J."/>
            <person name="Wang P.K."/>
            <person name="Lv J."/>
        </authorList>
    </citation>
    <scope>NUCLEOTIDE SEQUENCE [LARGE SCALE GENOMIC DNA]</scope>
    <source>
        <strain evidence="2">fig4</strain>
    </source>
</reference>
<accession>A0A5B9DTG7</accession>
<dbReference type="Proteomes" id="UP000321062">
    <property type="component" value="Chromosome"/>
</dbReference>
<keyword evidence="2" id="KW-1185">Reference proteome</keyword>
<evidence type="ECO:0000313" key="1">
    <source>
        <dbReference type="EMBL" id="QEE22205.1"/>
    </source>
</evidence>
<organism evidence="1 2">
    <name type="scientific">Paradevosia tibetensis</name>
    <dbReference type="NCBI Taxonomy" id="1447062"/>
    <lineage>
        <taxon>Bacteria</taxon>
        <taxon>Pseudomonadati</taxon>
        <taxon>Pseudomonadota</taxon>
        <taxon>Alphaproteobacteria</taxon>
        <taxon>Hyphomicrobiales</taxon>
        <taxon>Devosiaceae</taxon>
        <taxon>Paradevosia</taxon>
    </lineage>
</organism>
<dbReference type="RefSeq" id="WP_147657728.1">
    <property type="nucleotide sequence ID" value="NZ_BMFM01000001.1"/>
</dbReference>
<evidence type="ECO:0000313" key="2">
    <source>
        <dbReference type="Proteomes" id="UP000321062"/>
    </source>
</evidence>
<proteinExistence type="predicted"/>
<dbReference type="EMBL" id="CP041690">
    <property type="protein sequence ID" value="QEE22205.1"/>
    <property type="molecule type" value="Genomic_DNA"/>
</dbReference>
<protein>
    <submittedName>
        <fullName evidence="1">Uncharacterized protein</fullName>
    </submittedName>
</protein>
<sequence length="61" mass="6409">MDMNIAVSAAMMSAAQTQNLIQVAVMRQQHQMETNLADMVAQAVQNAPAPAGQGVVVDKLA</sequence>
<name>A0A5B9DTG7_9HYPH</name>
<dbReference type="KEGG" id="yti:FNA67_19455"/>
<dbReference type="AlphaFoldDB" id="A0A5B9DTG7"/>
<gene>
    <name evidence="1" type="ORF">FNA67_19455</name>
</gene>